<comment type="caution">
    <text evidence="1">The sequence shown here is derived from an EMBL/GenBank/DDBJ whole genome shotgun (WGS) entry which is preliminary data.</text>
</comment>
<dbReference type="Proteomes" id="UP000236641">
    <property type="component" value="Unassembled WGS sequence"/>
</dbReference>
<dbReference type="AlphaFoldDB" id="A0A2K1E4P0"/>
<protein>
    <submittedName>
        <fullName evidence="1">Uncharacterized protein</fullName>
    </submittedName>
</protein>
<dbReference type="OrthoDB" id="1445822at2"/>
<evidence type="ECO:0000313" key="1">
    <source>
        <dbReference type="EMBL" id="PNQ75240.1"/>
    </source>
</evidence>
<organism evidence="1 2">
    <name type="scientific">Hanstruepera neustonica</name>
    <dbReference type="NCBI Taxonomy" id="1445657"/>
    <lineage>
        <taxon>Bacteria</taxon>
        <taxon>Pseudomonadati</taxon>
        <taxon>Bacteroidota</taxon>
        <taxon>Flavobacteriia</taxon>
        <taxon>Flavobacteriales</taxon>
        <taxon>Flavobacteriaceae</taxon>
        <taxon>Hanstruepera</taxon>
    </lineage>
</organism>
<sequence>MKILPFIVFISFGIDSAFGQEIIHLDEKGNKVNETKFRKKWLDSELLLSRWDSIGKDNKRYATLKKDLYMITFFAYQEAKEQVEKIINRQIQENKTILLEYYYTDDLCTSRWDNNWSKIEISERKDFTNPIRKKLEKENIIYLVLYERNMTLHNNPNKKGEYFFIDKNNFFRERIFTNPTMCGSRALIKPNGQTLIRNGEYRADWMAQHLLPENWNLFFETKD</sequence>
<name>A0A2K1E4P0_9FLAO</name>
<gene>
    <name evidence="1" type="ORF">C1T31_03655</name>
</gene>
<reference evidence="1 2" key="1">
    <citation type="submission" date="2018-01" db="EMBL/GenBank/DDBJ databases">
        <title>The draft genome of Hanstruepera neustonica JCM19743.</title>
        <authorList>
            <person name="He R.-H."/>
            <person name="Du Z.-J."/>
        </authorList>
    </citation>
    <scope>NUCLEOTIDE SEQUENCE [LARGE SCALE GENOMIC DNA]</scope>
    <source>
        <strain evidence="1 2">JCM19743</strain>
    </source>
</reference>
<evidence type="ECO:0000313" key="2">
    <source>
        <dbReference type="Proteomes" id="UP000236641"/>
    </source>
</evidence>
<dbReference type="EMBL" id="POWF01000001">
    <property type="protein sequence ID" value="PNQ75240.1"/>
    <property type="molecule type" value="Genomic_DNA"/>
</dbReference>
<dbReference type="RefSeq" id="WP_103051087.1">
    <property type="nucleotide sequence ID" value="NZ_POWF01000001.1"/>
</dbReference>
<keyword evidence="2" id="KW-1185">Reference proteome</keyword>
<proteinExistence type="predicted"/>
<accession>A0A2K1E4P0</accession>